<dbReference type="PANTHER" id="PTHR46825:SF9">
    <property type="entry name" value="BETA-LACTAMASE-RELATED DOMAIN-CONTAINING PROTEIN"/>
    <property type="match status" value="1"/>
</dbReference>
<dbReference type="SUPFAM" id="SSF56601">
    <property type="entry name" value="beta-lactamase/transpeptidase-like"/>
    <property type="match status" value="1"/>
</dbReference>
<sequence length="447" mass="50562">MNKATLLVFAFLICLSCKKNEQKASLKKEPQTVNPISEIDSLLRSYEKNGTFMGSIALSEKGKTIYSKTIGFSNIEANTKADENTKYRIGSISKTYTAALVLKAVEEGKITLDETIDKYTPSIKNSSKITIAHLLQHRSGIHNFTKDKSFFEYRTEYKSPEEMLALIATYDSDFEPNTKGDYSNSNYFLLAYILEKVYNETYNELLQEKICTPLGLKNTYERKKIDSSKNEAHSYSFAEGKTKFPETNLSITLGSGSIVSTAKEVNQFITALLTSKLLSDKSIALMKTIKDNYGMGLYRYKITDRHGLGHRGHIDEFRATAIYFPKEQVTLTAITNGSSIDINDLFLAILKRYFKDAPVEISETELEKFAGTYVYEKDATDKAVFVRDHTTLVHIIKGEFKSPLVYKGNNRFVMEQMYAESISFIFSADGSELSFVQGDFKGKYTKE</sequence>
<name>A0A7J5A9U9_9FLAO</name>
<dbReference type="RefSeq" id="WP_150901049.1">
    <property type="nucleotide sequence ID" value="NZ_WAAU01000030.1"/>
</dbReference>
<dbReference type="InterPro" id="IPR001466">
    <property type="entry name" value="Beta-lactam-related"/>
</dbReference>
<accession>A0A7J5A9U9</accession>
<dbReference type="PANTHER" id="PTHR46825">
    <property type="entry name" value="D-ALANYL-D-ALANINE-CARBOXYPEPTIDASE/ENDOPEPTIDASE AMPH"/>
    <property type="match status" value="1"/>
</dbReference>
<gene>
    <name evidence="2" type="ORF">F7018_15700</name>
</gene>
<keyword evidence="3" id="KW-1185">Reference proteome</keyword>
<feature type="domain" description="Beta-lactamase-related" evidence="1">
    <location>
        <begin position="54"/>
        <end position="338"/>
    </location>
</feature>
<proteinExistence type="predicted"/>
<dbReference type="InterPro" id="IPR012338">
    <property type="entry name" value="Beta-lactam/transpept-like"/>
</dbReference>
<dbReference type="EMBL" id="WAAU01000030">
    <property type="protein sequence ID" value="KAB1153929.1"/>
    <property type="molecule type" value="Genomic_DNA"/>
</dbReference>
<dbReference type="AlphaFoldDB" id="A0A7J5A9U9"/>
<dbReference type="Proteomes" id="UP000467305">
    <property type="component" value="Unassembled WGS sequence"/>
</dbReference>
<evidence type="ECO:0000313" key="2">
    <source>
        <dbReference type="EMBL" id="KAB1153929.1"/>
    </source>
</evidence>
<protein>
    <submittedName>
        <fullName evidence="2">Beta-lactamase family protein</fullName>
    </submittedName>
</protein>
<dbReference type="Pfam" id="PF00144">
    <property type="entry name" value="Beta-lactamase"/>
    <property type="match status" value="1"/>
</dbReference>
<evidence type="ECO:0000259" key="1">
    <source>
        <dbReference type="Pfam" id="PF00144"/>
    </source>
</evidence>
<evidence type="ECO:0000313" key="3">
    <source>
        <dbReference type="Proteomes" id="UP000467305"/>
    </source>
</evidence>
<dbReference type="Gene3D" id="3.40.710.10">
    <property type="entry name" value="DD-peptidase/beta-lactamase superfamily"/>
    <property type="match status" value="1"/>
</dbReference>
<dbReference type="OrthoDB" id="9793489at2"/>
<reference evidence="2 3" key="1">
    <citation type="submission" date="2019-09" db="EMBL/GenBank/DDBJ databases">
        <authorList>
            <person name="Cao W.R."/>
        </authorList>
    </citation>
    <scope>NUCLEOTIDE SEQUENCE [LARGE SCALE GENOMIC DNA]</scope>
    <source>
        <strain evidence="3">a4</strain>
    </source>
</reference>
<organism evidence="2 3">
    <name type="scientific">Tenacibaculum aiptasiae</name>
    <dbReference type="NCBI Taxonomy" id="426481"/>
    <lineage>
        <taxon>Bacteria</taxon>
        <taxon>Pseudomonadati</taxon>
        <taxon>Bacteroidota</taxon>
        <taxon>Flavobacteriia</taxon>
        <taxon>Flavobacteriales</taxon>
        <taxon>Flavobacteriaceae</taxon>
        <taxon>Tenacibaculum</taxon>
    </lineage>
</organism>
<comment type="caution">
    <text evidence="2">The sequence shown here is derived from an EMBL/GenBank/DDBJ whole genome shotgun (WGS) entry which is preliminary data.</text>
</comment>
<dbReference type="InterPro" id="IPR050491">
    <property type="entry name" value="AmpC-like"/>
</dbReference>